<dbReference type="EMBL" id="GL984194">
    <property type="protein sequence ID" value="EGR29024.1"/>
    <property type="molecule type" value="Genomic_DNA"/>
</dbReference>
<evidence type="ECO:0000259" key="11">
    <source>
        <dbReference type="PROSITE" id="PS50157"/>
    </source>
</evidence>
<dbReference type="InterPro" id="IPR036236">
    <property type="entry name" value="Znf_C2H2_sf"/>
</dbReference>
<keyword evidence="6" id="KW-0862">Zinc</keyword>
<dbReference type="GO" id="GO:0008270">
    <property type="term" value="F:zinc ion binding"/>
    <property type="evidence" value="ECO:0007669"/>
    <property type="project" value="UniProtKB-KW"/>
</dbReference>
<dbReference type="PROSITE" id="PS00028">
    <property type="entry name" value="ZINC_FINGER_C2H2_1"/>
    <property type="match status" value="2"/>
</dbReference>
<dbReference type="GeneID" id="14905129"/>
<dbReference type="Pfam" id="PF12756">
    <property type="entry name" value="zf-C2H2_2"/>
    <property type="match status" value="1"/>
</dbReference>
<keyword evidence="3" id="KW-0690">Ribosome biogenesis</keyword>
<evidence type="ECO:0000256" key="10">
    <source>
        <dbReference type="SAM" id="Phobius"/>
    </source>
</evidence>
<dbReference type="OrthoDB" id="19329at2759"/>
<dbReference type="PANTHER" id="PTHR13182:SF8">
    <property type="entry name" value="CYTOPLASMIC 60S SUBUNIT BIOGENESIS FACTOR ZNF622"/>
    <property type="match status" value="1"/>
</dbReference>
<dbReference type="RefSeq" id="XP_004030260.1">
    <property type="nucleotide sequence ID" value="XM_004030212.1"/>
</dbReference>
<keyword evidence="13" id="KW-1185">Reference proteome</keyword>
<dbReference type="Pfam" id="PF12874">
    <property type="entry name" value="zf-met"/>
    <property type="match status" value="1"/>
</dbReference>
<dbReference type="SMART" id="SM00451">
    <property type="entry name" value="ZnF_U1"/>
    <property type="match status" value="2"/>
</dbReference>
<evidence type="ECO:0000256" key="4">
    <source>
        <dbReference type="ARBA" id="ARBA00022723"/>
    </source>
</evidence>
<keyword evidence="2" id="KW-0963">Cytoplasm</keyword>
<dbReference type="GO" id="GO:0003676">
    <property type="term" value="F:nucleic acid binding"/>
    <property type="evidence" value="ECO:0007669"/>
    <property type="project" value="InterPro"/>
</dbReference>
<keyword evidence="12" id="KW-0808">Transferase</keyword>
<name>G0R0H3_ICHMU</name>
<dbReference type="InterPro" id="IPR041661">
    <property type="entry name" value="ZN622/Rei1/Reh1_Znf-C2H2"/>
</dbReference>
<protein>
    <submittedName>
        <fullName evidence="12">Zinc c2h2 type family protein, putative</fullName>
        <ecNumber evidence="12">2.7.7.49</ecNumber>
    </submittedName>
</protein>
<dbReference type="InterPro" id="IPR013087">
    <property type="entry name" value="Znf_C2H2_type"/>
</dbReference>
<keyword evidence="4" id="KW-0479">Metal-binding</keyword>
<dbReference type="SUPFAM" id="SSF57667">
    <property type="entry name" value="beta-beta-alpha zinc fingers"/>
    <property type="match status" value="2"/>
</dbReference>
<evidence type="ECO:0000313" key="13">
    <source>
        <dbReference type="Proteomes" id="UP000008983"/>
    </source>
</evidence>
<dbReference type="SMART" id="SM00355">
    <property type="entry name" value="ZnF_C2H2"/>
    <property type="match status" value="3"/>
</dbReference>
<proteinExistence type="inferred from homology"/>
<evidence type="ECO:0000256" key="6">
    <source>
        <dbReference type="ARBA" id="ARBA00022833"/>
    </source>
</evidence>
<dbReference type="EC" id="2.7.7.49" evidence="12"/>
<evidence type="ECO:0000256" key="1">
    <source>
        <dbReference type="ARBA" id="ARBA00004496"/>
    </source>
</evidence>
<dbReference type="Gene3D" id="3.30.160.60">
    <property type="entry name" value="Classic Zinc Finger"/>
    <property type="match status" value="2"/>
</dbReference>
<gene>
    <name evidence="12" type="ORF">IMG5_164930</name>
</gene>
<dbReference type="STRING" id="857967.G0R0H3"/>
<keyword evidence="5" id="KW-0677">Repeat</keyword>
<keyword evidence="12" id="KW-0548">Nucleotidyltransferase</keyword>
<evidence type="ECO:0000313" key="12">
    <source>
        <dbReference type="EMBL" id="EGR29024.1"/>
    </source>
</evidence>
<feature type="transmembrane region" description="Helical" evidence="10">
    <location>
        <begin position="425"/>
        <end position="445"/>
    </location>
</feature>
<dbReference type="GO" id="GO:0042273">
    <property type="term" value="P:ribosomal large subunit biogenesis"/>
    <property type="evidence" value="ECO:0007669"/>
    <property type="project" value="TreeGrafter"/>
</dbReference>
<dbReference type="GO" id="GO:0005737">
    <property type="term" value="C:cytoplasm"/>
    <property type="evidence" value="ECO:0007669"/>
    <property type="project" value="UniProtKB-SubCell"/>
</dbReference>
<keyword evidence="8" id="KW-0863">Zinc-finger</keyword>
<dbReference type="eggNOG" id="KOG2785">
    <property type="taxonomic scope" value="Eukaryota"/>
</dbReference>
<dbReference type="Proteomes" id="UP000008983">
    <property type="component" value="Unassembled WGS sequence"/>
</dbReference>
<evidence type="ECO:0000256" key="9">
    <source>
        <dbReference type="SAM" id="MobiDB-lite"/>
    </source>
</evidence>
<dbReference type="InParanoid" id="G0R0H3"/>
<dbReference type="PROSITE" id="PS50157">
    <property type="entry name" value="ZINC_FINGER_C2H2_2"/>
    <property type="match status" value="1"/>
</dbReference>
<dbReference type="PANTHER" id="PTHR13182">
    <property type="entry name" value="ZINC FINGER PROTEIN 622"/>
    <property type="match status" value="1"/>
</dbReference>
<evidence type="ECO:0000256" key="8">
    <source>
        <dbReference type="PROSITE-ProRule" id="PRU00042"/>
    </source>
</evidence>
<feature type="compositionally biased region" description="Basic and acidic residues" evidence="9">
    <location>
        <begin position="109"/>
        <end position="124"/>
    </location>
</feature>
<feature type="domain" description="C2H2-type" evidence="11">
    <location>
        <begin position="86"/>
        <end position="115"/>
    </location>
</feature>
<evidence type="ECO:0000256" key="7">
    <source>
        <dbReference type="ARBA" id="ARBA00034126"/>
    </source>
</evidence>
<dbReference type="OMA" id="SHMICKS"/>
<reference evidence="12 13" key="1">
    <citation type="submission" date="2011-07" db="EMBL/GenBank/DDBJ databases">
        <authorList>
            <person name="Coyne R."/>
            <person name="Brami D."/>
            <person name="Johnson J."/>
            <person name="Hostetler J."/>
            <person name="Hannick L."/>
            <person name="Clark T."/>
            <person name="Cassidy-Hanley D."/>
            <person name="Inman J."/>
        </authorList>
    </citation>
    <scope>NUCLEOTIDE SEQUENCE [LARGE SCALE GENOMIC DNA]</scope>
    <source>
        <strain evidence="12 13">G5</strain>
    </source>
</reference>
<sequence length="455" mass="54758">MTSNQQQNLQIVSSSNNFYCTQCLISFQNDKEYKTHYKSEFHQYNIKRRLLDLIPATLEQFDQKKKQIHEQTIQKTNDKNKQKEDLFCNSCRKSFSNENSYKAHLQSNKHKENSKNNESPEKQIQKSPKKQALNTLQDQKICLFCDKKNEDIEKQKKQKNMYTLFIKINRNLEHMSKTHGFFICEQKYCIDVTGLLKHLGEKINKAFLCILCENKSCKDFQSGESVKKHMTDKGHCFMQSEVFEEYENYYDFTEQIQETIKYQESLFKNTAQSTKTIEYENEKKEKKKIRIQKIKQKKIKKKYQLYNYMKRIHKAIVNEIGELELPNGKILGHRSLRYIYKQYYRPIYNCKTKLKSIFGENQQSLTKFMNYISQSVIKKQIYSIHIFIIYFINLFLSININNYLFNSKDNKKKQSQTSCLTRQVLFFYFYFYDFIFSLGIKANSLQTYFRYQNPK</sequence>
<keyword evidence="10" id="KW-1133">Transmembrane helix</keyword>
<accession>G0R0H3</accession>
<keyword evidence="10" id="KW-0472">Membrane</keyword>
<keyword evidence="10" id="KW-0812">Transmembrane</keyword>
<evidence type="ECO:0000256" key="2">
    <source>
        <dbReference type="ARBA" id="ARBA00022490"/>
    </source>
</evidence>
<evidence type="ECO:0000256" key="5">
    <source>
        <dbReference type="ARBA" id="ARBA00022737"/>
    </source>
</evidence>
<dbReference type="GO" id="GO:0003964">
    <property type="term" value="F:RNA-directed DNA polymerase activity"/>
    <property type="evidence" value="ECO:0007669"/>
    <property type="project" value="UniProtKB-EC"/>
</dbReference>
<comment type="subcellular location">
    <subcellularLocation>
        <location evidence="1">Cytoplasm</location>
    </subcellularLocation>
</comment>
<dbReference type="InterPro" id="IPR003604">
    <property type="entry name" value="Matrin/U1-like-C_Znf_C2H2"/>
</dbReference>
<evidence type="ECO:0000256" key="3">
    <source>
        <dbReference type="ARBA" id="ARBA00022517"/>
    </source>
</evidence>
<comment type="similarity">
    <text evidence="7">Belongs to the REI1 family.</text>
</comment>
<feature type="transmembrane region" description="Helical" evidence="10">
    <location>
        <begin position="382"/>
        <end position="404"/>
    </location>
</feature>
<dbReference type="InterPro" id="IPR040025">
    <property type="entry name" value="Znf622/Rei1/Reh1"/>
</dbReference>
<organism evidence="12 13">
    <name type="scientific">Ichthyophthirius multifiliis</name>
    <name type="common">White spot disease agent</name>
    <name type="synonym">Ich</name>
    <dbReference type="NCBI Taxonomy" id="5932"/>
    <lineage>
        <taxon>Eukaryota</taxon>
        <taxon>Sar</taxon>
        <taxon>Alveolata</taxon>
        <taxon>Ciliophora</taxon>
        <taxon>Intramacronucleata</taxon>
        <taxon>Oligohymenophorea</taxon>
        <taxon>Hymenostomatida</taxon>
        <taxon>Ophryoglenina</taxon>
        <taxon>Ichthyophthirius</taxon>
    </lineage>
</organism>
<feature type="region of interest" description="Disordered" evidence="9">
    <location>
        <begin position="102"/>
        <end position="131"/>
    </location>
</feature>
<dbReference type="GO" id="GO:0030687">
    <property type="term" value="C:preribosome, large subunit precursor"/>
    <property type="evidence" value="ECO:0007669"/>
    <property type="project" value="TreeGrafter"/>
</dbReference>
<dbReference type="AlphaFoldDB" id="G0R0H3"/>